<keyword evidence="2" id="KW-0677">Repeat</keyword>
<keyword evidence="9" id="KW-1185">Reference proteome</keyword>
<gene>
    <name evidence="8" type="ORF">BD324DRAFT_649642</name>
</gene>
<dbReference type="PANTHER" id="PTHR23235:SF120">
    <property type="entry name" value="KRUPPEL-LIKE FACTOR 15"/>
    <property type="match status" value="1"/>
</dbReference>
<dbReference type="GO" id="GO:0000978">
    <property type="term" value="F:RNA polymerase II cis-regulatory region sequence-specific DNA binding"/>
    <property type="evidence" value="ECO:0007669"/>
    <property type="project" value="TreeGrafter"/>
</dbReference>
<feature type="compositionally biased region" description="Low complexity" evidence="6">
    <location>
        <begin position="17"/>
        <end position="26"/>
    </location>
</feature>
<dbReference type="PANTHER" id="PTHR23235">
    <property type="entry name" value="KRUEPPEL-LIKE TRANSCRIPTION FACTOR"/>
    <property type="match status" value="1"/>
</dbReference>
<accession>A0A1Y1UMA3</accession>
<evidence type="ECO:0000313" key="8">
    <source>
        <dbReference type="EMBL" id="ORX38265.1"/>
    </source>
</evidence>
<feature type="compositionally biased region" description="Acidic residues" evidence="6">
    <location>
        <begin position="1048"/>
        <end position="1057"/>
    </location>
</feature>
<feature type="compositionally biased region" description="Acidic residues" evidence="6">
    <location>
        <begin position="1064"/>
        <end position="1074"/>
    </location>
</feature>
<feature type="compositionally biased region" description="Polar residues" evidence="6">
    <location>
        <begin position="426"/>
        <end position="470"/>
    </location>
</feature>
<dbReference type="InterPro" id="IPR036236">
    <property type="entry name" value="Znf_C2H2_sf"/>
</dbReference>
<dbReference type="GO" id="GO:0000981">
    <property type="term" value="F:DNA-binding transcription factor activity, RNA polymerase II-specific"/>
    <property type="evidence" value="ECO:0007669"/>
    <property type="project" value="UniProtKB-ARBA"/>
</dbReference>
<evidence type="ECO:0000313" key="9">
    <source>
        <dbReference type="Proteomes" id="UP000193218"/>
    </source>
</evidence>
<dbReference type="InterPro" id="IPR013087">
    <property type="entry name" value="Znf_C2H2_type"/>
</dbReference>
<keyword evidence="4" id="KW-0862">Zinc</keyword>
<name>A0A1Y1UMA3_9TREE</name>
<dbReference type="Pfam" id="PF00096">
    <property type="entry name" value="zf-C2H2"/>
    <property type="match status" value="3"/>
</dbReference>
<dbReference type="InParanoid" id="A0A1Y1UMA3"/>
<dbReference type="Proteomes" id="UP000193218">
    <property type="component" value="Unassembled WGS sequence"/>
</dbReference>
<dbReference type="FunFam" id="3.30.160.60:FF:000016">
    <property type="entry name" value="zinc finger protein 37 homolog"/>
    <property type="match status" value="1"/>
</dbReference>
<evidence type="ECO:0000256" key="3">
    <source>
        <dbReference type="ARBA" id="ARBA00022771"/>
    </source>
</evidence>
<protein>
    <recommendedName>
        <fullName evidence="7">C2H2-type domain-containing protein</fullName>
    </recommendedName>
</protein>
<feature type="region of interest" description="Disordered" evidence="6">
    <location>
        <begin position="1019"/>
        <end position="1100"/>
    </location>
</feature>
<feature type="compositionally biased region" description="Polar residues" evidence="6">
    <location>
        <begin position="347"/>
        <end position="364"/>
    </location>
</feature>
<dbReference type="GO" id="GO:0008270">
    <property type="term" value="F:zinc ion binding"/>
    <property type="evidence" value="ECO:0007669"/>
    <property type="project" value="UniProtKB-KW"/>
</dbReference>
<keyword evidence="1" id="KW-0479">Metal-binding</keyword>
<dbReference type="RefSeq" id="XP_021872187.1">
    <property type="nucleotide sequence ID" value="XM_022018027.1"/>
</dbReference>
<dbReference type="EMBL" id="NBSH01000004">
    <property type="protein sequence ID" value="ORX38265.1"/>
    <property type="molecule type" value="Genomic_DNA"/>
</dbReference>
<feature type="domain" description="C2H2-type" evidence="7">
    <location>
        <begin position="214"/>
        <end position="243"/>
    </location>
</feature>
<evidence type="ECO:0000256" key="1">
    <source>
        <dbReference type="ARBA" id="ARBA00022723"/>
    </source>
</evidence>
<dbReference type="FunFam" id="3.30.160.60:FF:002343">
    <property type="entry name" value="Zinc finger protein 33A"/>
    <property type="match status" value="1"/>
</dbReference>
<dbReference type="PROSITE" id="PS00028">
    <property type="entry name" value="ZINC_FINGER_C2H2_1"/>
    <property type="match status" value="4"/>
</dbReference>
<dbReference type="FunFam" id="3.30.160.60:FF:000072">
    <property type="entry name" value="zinc finger protein 143 isoform X1"/>
    <property type="match status" value="1"/>
</dbReference>
<keyword evidence="3 5" id="KW-0863">Zinc-finger</keyword>
<feature type="domain" description="C2H2-type" evidence="7">
    <location>
        <begin position="244"/>
        <end position="271"/>
    </location>
</feature>
<evidence type="ECO:0000256" key="4">
    <source>
        <dbReference type="ARBA" id="ARBA00022833"/>
    </source>
</evidence>
<dbReference type="SMART" id="SM00355">
    <property type="entry name" value="ZnF_C2H2"/>
    <property type="match status" value="4"/>
</dbReference>
<feature type="domain" description="C2H2-type" evidence="7">
    <location>
        <begin position="272"/>
        <end position="302"/>
    </location>
</feature>
<feature type="region of interest" description="Disordered" evidence="6">
    <location>
        <begin position="296"/>
        <end position="511"/>
    </location>
</feature>
<proteinExistence type="predicted"/>
<evidence type="ECO:0000256" key="6">
    <source>
        <dbReference type="SAM" id="MobiDB-lite"/>
    </source>
</evidence>
<reference evidence="8 9" key="1">
    <citation type="submission" date="2017-03" db="EMBL/GenBank/DDBJ databases">
        <title>Widespread Adenine N6-methylation of Active Genes in Fungi.</title>
        <authorList>
            <consortium name="DOE Joint Genome Institute"/>
            <person name="Mondo S.J."/>
            <person name="Dannebaum R.O."/>
            <person name="Kuo R.C."/>
            <person name="Louie K.B."/>
            <person name="Bewick A.J."/>
            <person name="Labutti K."/>
            <person name="Haridas S."/>
            <person name="Kuo A."/>
            <person name="Salamov A."/>
            <person name="Ahrendt S.R."/>
            <person name="Lau R."/>
            <person name="Bowen B.P."/>
            <person name="Lipzen A."/>
            <person name="Sullivan W."/>
            <person name="Andreopoulos W.B."/>
            <person name="Clum A."/>
            <person name="Lindquist E."/>
            <person name="Daum C."/>
            <person name="Northen T.R."/>
            <person name="Ramamoorthy G."/>
            <person name="Schmitz R.J."/>
            <person name="Gryganskyi A."/>
            <person name="Culley D."/>
            <person name="Magnuson J."/>
            <person name="James T.Y."/>
            <person name="O'Malley M.A."/>
            <person name="Stajich J.E."/>
            <person name="Spatafora J.W."/>
            <person name="Visel A."/>
            <person name="Grigoriev I.V."/>
        </authorList>
    </citation>
    <scope>NUCLEOTIDE SEQUENCE [LARGE SCALE GENOMIC DNA]</scope>
    <source>
        <strain evidence="8 9">NRRL Y-17943</strain>
    </source>
</reference>
<feature type="compositionally biased region" description="Basic residues" evidence="6">
    <location>
        <begin position="1077"/>
        <end position="1100"/>
    </location>
</feature>
<dbReference type="GeneID" id="33559836"/>
<evidence type="ECO:0000256" key="5">
    <source>
        <dbReference type="PROSITE-ProRule" id="PRU00042"/>
    </source>
</evidence>
<dbReference type="OrthoDB" id="654211at2759"/>
<comment type="caution">
    <text evidence="8">The sequence shown here is derived from an EMBL/GenBank/DDBJ whole genome shotgun (WGS) entry which is preliminary data.</text>
</comment>
<dbReference type="PROSITE" id="PS50157">
    <property type="entry name" value="ZINC_FINGER_C2H2_2"/>
    <property type="match status" value="4"/>
</dbReference>
<feature type="domain" description="C2H2-type" evidence="7">
    <location>
        <begin position="184"/>
        <end position="213"/>
    </location>
</feature>
<evidence type="ECO:0000259" key="7">
    <source>
        <dbReference type="PROSITE" id="PS50157"/>
    </source>
</evidence>
<dbReference type="Gene3D" id="3.30.160.60">
    <property type="entry name" value="Classic Zinc Finger"/>
    <property type="match status" value="4"/>
</dbReference>
<feature type="compositionally biased region" description="Gly residues" evidence="6">
    <location>
        <begin position="394"/>
        <end position="408"/>
    </location>
</feature>
<organism evidence="8 9">
    <name type="scientific">Kockovaella imperatae</name>
    <dbReference type="NCBI Taxonomy" id="4999"/>
    <lineage>
        <taxon>Eukaryota</taxon>
        <taxon>Fungi</taxon>
        <taxon>Dikarya</taxon>
        <taxon>Basidiomycota</taxon>
        <taxon>Agaricomycotina</taxon>
        <taxon>Tremellomycetes</taxon>
        <taxon>Tremellales</taxon>
        <taxon>Cuniculitremaceae</taxon>
        <taxon>Kockovaella</taxon>
    </lineage>
</organism>
<evidence type="ECO:0000256" key="2">
    <source>
        <dbReference type="ARBA" id="ARBA00022737"/>
    </source>
</evidence>
<sequence length="1100" mass="117571">MPRLKFLPHTPSRRSHTTTTDTQTSSHRPRRFPRTSPSPPLYSGMDDPFRFKPAQSPALSDSDIYRAFLNLSSDPIEPDLTSSPHDRLSCTDDGVLNDSISVIENVLDLDHVMAGDSETHSSSRQSIGDSLHDATTSYASAASPTVDNDVFGPVISADTKTKPSQLVNDHNLVGPGHDPAKRPYICDHNPCNKAFARKSDLARHYRIHTGERPYICLQRGCGKTFIQRSALTVHTRTHTGERPHHCEHCFKAFADSSSLARHRRIHTGNRPYVCLVPGCTRAFARRNTFLKHYRRAHPGFPPPPGANNSRLAGTARRTQPGAPYPSKVAKGTYLAPGPPGPDGQPQYFVSTPSIADASGSTISDGTPHGFTASRDPPGGAVYASGGYGLKPRGRGGMGGNRGGRGRGSGRVAVGTGRTIYNGDASAPSTIPSPATTGPTSLSFSGSGRGQTSLSSLQTPISATASHSPSSVAREDDEYDSEEAQSPTSTEFGEDDPGAKLEPSDHVSSPISGARDARFAFGTSNEGSHLNFGPSQHIYSVQTSPGGFSFNSGSHHPAWASRSASQGLTLVRDDNINGMARNVSEPMSRHQVPGQGAAGGFHPSQLAIPAHSAHLHSSFVPVPVPVPVSTYADSDMYAGSRFQTPNMMSLPHSAPVSVVDPDSMSRDHSPEPPLVDVHSVPSFAFHPPDVANSSIVAAPMTAGASTHVQSSPLAQAPAQFVMTSAQYQMGRLHSAPPHLQRFNSAPNLPRSNTFWNQASLPAQTGFNDVHCVFGENVGQEMSDVLDQQVLSSAASTVASEEVPLDQVDMSAMTKVEPTNLWGPPIQYSTPNGPPPALSSVYAASSSSTASTLVGSGNIQDFSNLTNITPTMTPITAQPVQRQAQYVGYPGTNHYMPQQQVFMPSMTPMYPAPPMTPWTSQSQHFPAFDHYRAPRPYSNYPGQTPFIPSQMKPFQPFPPTLGSPAYIQAPGDRTYLHGSPNTPVHNITLATPPRAIRKDSGGITAVGLGIANVHFDDRSAPMPFQSLQDEDSAFPSGPLSQVLDPQPFDPDIEGEDELDYASGMDAGEEDDSDDDFVLGRKKKAAKKGKKAKKGTGLKRKIK</sequence>
<dbReference type="STRING" id="4999.A0A1Y1UMA3"/>
<feature type="region of interest" description="Disordered" evidence="6">
    <location>
        <begin position="1"/>
        <end position="56"/>
    </location>
</feature>
<dbReference type="SUPFAM" id="SSF57667">
    <property type="entry name" value="beta-beta-alpha zinc fingers"/>
    <property type="match status" value="2"/>
</dbReference>
<dbReference type="AlphaFoldDB" id="A0A1Y1UMA3"/>